<keyword evidence="7" id="KW-0963">Cytoplasm</keyword>
<comment type="caution">
    <text evidence="11">The sequence shown here is derived from an EMBL/GenBank/DDBJ whole genome shotgun (WGS) entry which is preliminary data.</text>
</comment>
<dbReference type="SUPFAM" id="SSF49879">
    <property type="entry name" value="SMAD/FHA domain"/>
    <property type="match status" value="1"/>
</dbReference>
<dbReference type="PANTHER" id="PTHR13703:SF28">
    <property type="entry name" value="MOTHERS AGAINST DECAPENTAPLEGIC HOMOLOG 6"/>
    <property type="match status" value="1"/>
</dbReference>
<keyword evidence="2" id="KW-0479">Metal-binding</keyword>
<evidence type="ECO:0000256" key="6">
    <source>
        <dbReference type="ARBA" id="ARBA00023242"/>
    </source>
</evidence>
<dbReference type="EMBL" id="JAFJMO010000007">
    <property type="protein sequence ID" value="KAJ8271968.1"/>
    <property type="molecule type" value="Genomic_DNA"/>
</dbReference>
<organism evidence="11 12">
    <name type="scientific">Conger conger</name>
    <name type="common">Conger eel</name>
    <name type="synonym">Muraena conger</name>
    <dbReference type="NCBI Taxonomy" id="82655"/>
    <lineage>
        <taxon>Eukaryota</taxon>
        <taxon>Metazoa</taxon>
        <taxon>Chordata</taxon>
        <taxon>Craniata</taxon>
        <taxon>Vertebrata</taxon>
        <taxon>Euteleostomi</taxon>
        <taxon>Actinopterygii</taxon>
        <taxon>Neopterygii</taxon>
        <taxon>Teleostei</taxon>
        <taxon>Anguilliformes</taxon>
        <taxon>Congridae</taxon>
        <taxon>Conger</taxon>
    </lineage>
</organism>
<proteinExistence type="inferred from homology"/>
<sequence>MFRSKRSGLVRRLWRSRLIPGREQGDGCSRARCEGVRDSISCNSPEKVPKTERRTVDQEGAFVENYGVVRERNPTGGGSSEVTSDQDEGAMCVLEYNCPRSAQEGECKTVTCCLFKDRDYSLPGSPVARVRSKESGSCQRMTRSLTSGDSGAAGWQDSSPSAIEQDLQADTYLFLKRLKEQPLDALWEAVESKGGMPSDCVMVSRTELRLDGHTAPPQLLLCKLYRWPDLQHAAQLKPLFNCQSFGVLDGPAVCCNPYHYSRLCGPESPPPPYSRLSTSEELKPMDRSDSMLSYTETEVTASLNGTPADSGTSPDAAKQTHWCSVAYWELRSRVGRLYAVHEHSVSIFYDLPQGTGFCLGQLGLEQRGGCAGDGSGGKARGAVCRTRSKIGFGILLSREPDGVWAYNRSQHPIFVSSPTLDPPRCRGLPVLKVPPGYSAKVFDHHRSRPPRNPTAPPASSAPDLARAEGPFDPNSVRISFAKGWGSCYSRQCITSCPCWLEILLHQKHDRQQQLQ</sequence>
<dbReference type="GO" id="GO:0006357">
    <property type="term" value="P:regulation of transcription by RNA polymerase II"/>
    <property type="evidence" value="ECO:0007669"/>
    <property type="project" value="TreeGrafter"/>
</dbReference>
<evidence type="ECO:0000256" key="5">
    <source>
        <dbReference type="ARBA" id="ARBA00023163"/>
    </source>
</evidence>
<dbReference type="GO" id="GO:0071144">
    <property type="term" value="C:heteromeric SMAD protein complex"/>
    <property type="evidence" value="ECO:0007669"/>
    <property type="project" value="TreeGrafter"/>
</dbReference>
<dbReference type="PROSITE" id="PS51076">
    <property type="entry name" value="MH2"/>
    <property type="match status" value="1"/>
</dbReference>
<dbReference type="Pfam" id="PF03165">
    <property type="entry name" value="MH1"/>
    <property type="match status" value="1"/>
</dbReference>
<evidence type="ECO:0000256" key="3">
    <source>
        <dbReference type="ARBA" id="ARBA00022833"/>
    </source>
</evidence>
<dbReference type="InterPro" id="IPR003619">
    <property type="entry name" value="MAD_homology1_Dwarfin-type"/>
</dbReference>
<dbReference type="InterPro" id="IPR008984">
    <property type="entry name" value="SMAD_FHA_dom_sf"/>
</dbReference>
<dbReference type="InterPro" id="IPR013019">
    <property type="entry name" value="MAD_homology_MH1"/>
</dbReference>
<dbReference type="InterPro" id="IPR017855">
    <property type="entry name" value="SMAD-like_dom_sf"/>
</dbReference>
<feature type="compositionally biased region" description="Basic and acidic residues" evidence="8">
    <location>
        <begin position="278"/>
        <end position="289"/>
    </location>
</feature>
<dbReference type="Gene3D" id="3.90.520.10">
    <property type="entry name" value="SMAD MH1 domain"/>
    <property type="match status" value="1"/>
</dbReference>
<protein>
    <recommendedName>
        <fullName evidence="7">Mothers against decapentaplegic homolog</fullName>
        <shortName evidence="7">MAD homolog</shortName>
        <shortName evidence="7">Mothers against DPP homolog</shortName>
    </recommendedName>
    <alternativeName>
        <fullName evidence="7">SMAD family member</fullName>
    </alternativeName>
</protein>
<evidence type="ECO:0000256" key="4">
    <source>
        <dbReference type="ARBA" id="ARBA00023015"/>
    </source>
</evidence>
<evidence type="ECO:0000259" key="9">
    <source>
        <dbReference type="PROSITE" id="PS51075"/>
    </source>
</evidence>
<dbReference type="CDD" id="cd10493">
    <property type="entry name" value="MH1_SMAD_6"/>
    <property type="match status" value="1"/>
</dbReference>
<feature type="region of interest" description="Disordered" evidence="8">
    <location>
        <begin position="126"/>
        <end position="158"/>
    </location>
</feature>
<keyword evidence="6 7" id="KW-0539">Nucleus</keyword>
<dbReference type="Proteomes" id="UP001152803">
    <property type="component" value="Unassembled WGS sequence"/>
</dbReference>
<name>A0A9Q1DJD6_CONCO</name>
<accession>A0A9Q1DJD6</accession>
<dbReference type="GO" id="GO:0005737">
    <property type="term" value="C:cytoplasm"/>
    <property type="evidence" value="ECO:0007669"/>
    <property type="project" value="UniProtKB-SubCell"/>
</dbReference>
<dbReference type="GO" id="GO:0060395">
    <property type="term" value="P:SMAD protein signal transduction"/>
    <property type="evidence" value="ECO:0007669"/>
    <property type="project" value="TreeGrafter"/>
</dbReference>
<feature type="region of interest" description="Disordered" evidence="8">
    <location>
        <begin position="441"/>
        <end position="468"/>
    </location>
</feature>
<keyword evidence="12" id="KW-1185">Reference proteome</keyword>
<keyword evidence="4 7" id="KW-0805">Transcription regulation</keyword>
<evidence type="ECO:0000259" key="10">
    <source>
        <dbReference type="PROSITE" id="PS51076"/>
    </source>
</evidence>
<dbReference type="GO" id="GO:0046872">
    <property type="term" value="F:metal ion binding"/>
    <property type="evidence" value="ECO:0007669"/>
    <property type="project" value="UniProtKB-KW"/>
</dbReference>
<feature type="region of interest" description="Disordered" evidence="8">
    <location>
        <begin position="267"/>
        <end position="315"/>
    </location>
</feature>
<feature type="compositionally biased region" description="Polar residues" evidence="8">
    <location>
        <begin position="290"/>
        <end position="313"/>
    </location>
</feature>
<evidence type="ECO:0000256" key="2">
    <source>
        <dbReference type="ARBA" id="ARBA00022723"/>
    </source>
</evidence>
<dbReference type="FunFam" id="2.60.200.10:FF:000004">
    <property type="entry name" value="Mothers against decapentaplegic homolog"/>
    <property type="match status" value="1"/>
</dbReference>
<dbReference type="GO" id="GO:0030154">
    <property type="term" value="P:cell differentiation"/>
    <property type="evidence" value="ECO:0007669"/>
    <property type="project" value="TreeGrafter"/>
</dbReference>
<comment type="similarity">
    <text evidence="1 7">Belongs to the dwarfin/SMAD family.</text>
</comment>
<dbReference type="InterPro" id="IPR036578">
    <property type="entry name" value="SMAD_MH1_sf"/>
</dbReference>
<dbReference type="GO" id="GO:0140416">
    <property type="term" value="F:transcription regulator inhibitor activity"/>
    <property type="evidence" value="ECO:0007669"/>
    <property type="project" value="TreeGrafter"/>
</dbReference>
<dbReference type="InterPro" id="IPR001132">
    <property type="entry name" value="SMAD_dom_Dwarfin-type"/>
</dbReference>
<gene>
    <name evidence="11" type="ORF">COCON_G00108270</name>
</gene>
<keyword evidence="5 7" id="KW-0804">Transcription</keyword>
<dbReference type="GO" id="GO:0009653">
    <property type="term" value="P:anatomical structure morphogenesis"/>
    <property type="evidence" value="ECO:0007669"/>
    <property type="project" value="TreeGrafter"/>
</dbReference>
<dbReference type="Gene3D" id="2.60.200.10">
    <property type="match status" value="1"/>
</dbReference>
<keyword evidence="3" id="KW-0862">Zinc</keyword>
<reference evidence="11" key="1">
    <citation type="journal article" date="2023" name="Science">
        <title>Genome structures resolve the early diversification of teleost fishes.</title>
        <authorList>
            <person name="Parey E."/>
            <person name="Louis A."/>
            <person name="Montfort J."/>
            <person name="Bouchez O."/>
            <person name="Roques C."/>
            <person name="Iampietro C."/>
            <person name="Lluch J."/>
            <person name="Castinel A."/>
            <person name="Donnadieu C."/>
            <person name="Desvignes T."/>
            <person name="Floi Bucao C."/>
            <person name="Jouanno E."/>
            <person name="Wen M."/>
            <person name="Mejri S."/>
            <person name="Dirks R."/>
            <person name="Jansen H."/>
            <person name="Henkel C."/>
            <person name="Chen W.J."/>
            <person name="Zahm M."/>
            <person name="Cabau C."/>
            <person name="Klopp C."/>
            <person name="Thompson A.W."/>
            <person name="Robinson-Rechavi M."/>
            <person name="Braasch I."/>
            <person name="Lecointre G."/>
            <person name="Bobe J."/>
            <person name="Postlethwait J.H."/>
            <person name="Berthelot C."/>
            <person name="Roest Crollius H."/>
            <person name="Guiguen Y."/>
        </authorList>
    </citation>
    <scope>NUCLEOTIDE SEQUENCE</scope>
    <source>
        <strain evidence="11">Concon-B</strain>
    </source>
</reference>
<dbReference type="AlphaFoldDB" id="A0A9Q1DJD6"/>
<dbReference type="InterPro" id="IPR013790">
    <property type="entry name" value="Dwarfin"/>
</dbReference>
<dbReference type="PANTHER" id="PTHR13703">
    <property type="entry name" value="SMAD"/>
    <property type="match status" value="1"/>
</dbReference>
<evidence type="ECO:0000256" key="8">
    <source>
        <dbReference type="SAM" id="MobiDB-lite"/>
    </source>
</evidence>
<dbReference type="SMART" id="SM00523">
    <property type="entry name" value="DWA"/>
    <property type="match status" value="1"/>
</dbReference>
<evidence type="ECO:0000256" key="7">
    <source>
        <dbReference type="RuleBase" id="RU361195"/>
    </source>
</evidence>
<feature type="domain" description="MH2" evidence="10">
    <location>
        <begin position="322"/>
        <end position="515"/>
    </location>
</feature>
<dbReference type="SUPFAM" id="SSF56366">
    <property type="entry name" value="SMAD MH1 domain"/>
    <property type="match status" value="1"/>
</dbReference>
<evidence type="ECO:0000256" key="1">
    <source>
        <dbReference type="ARBA" id="ARBA00005545"/>
    </source>
</evidence>
<dbReference type="GO" id="GO:0070411">
    <property type="term" value="F:I-SMAD binding"/>
    <property type="evidence" value="ECO:0007669"/>
    <property type="project" value="TreeGrafter"/>
</dbReference>
<feature type="domain" description="MH1" evidence="9">
    <location>
        <begin position="140"/>
        <end position="269"/>
    </location>
</feature>
<dbReference type="OrthoDB" id="5946219at2759"/>
<feature type="compositionally biased region" description="Polar residues" evidence="8">
    <location>
        <begin position="135"/>
        <end position="149"/>
    </location>
</feature>
<evidence type="ECO:0000313" key="11">
    <source>
        <dbReference type="EMBL" id="KAJ8271968.1"/>
    </source>
</evidence>
<dbReference type="Pfam" id="PF03166">
    <property type="entry name" value="MH2"/>
    <property type="match status" value="1"/>
</dbReference>
<evidence type="ECO:0000313" key="12">
    <source>
        <dbReference type="Proteomes" id="UP001152803"/>
    </source>
</evidence>
<dbReference type="PROSITE" id="PS51075">
    <property type="entry name" value="MH1"/>
    <property type="match status" value="1"/>
</dbReference>
<dbReference type="SMART" id="SM00524">
    <property type="entry name" value="DWB"/>
    <property type="match status" value="1"/>
</dbReference>
<comment type="subcellular location">
    <subcellularLocation>
        <location evidence="7">Cytoplasm</location>
    </subcellularLocation>
    <subcellularLocation>
        <location evidence="7">Nucleus</location>
    </subcellularLocation>
</comment>